<evidence type="ECO:0000256" key="2">
    <source>
        <dbReference type="ARBA" id="ARBA00022729"/>
    </source>
</evidence>
<evidence type="ECO:0000256" key="9">
    <source>
        <dbReference type="SAM" id="Phobius"/>
    </source>
</evidence>
<dbReference type="InterPro" id="IPR001967">
    <property type="entry name" value="Peptidase_S11_N"/>
</dbReference>
<evidence type="ECO:0000256" key="4">
    <source>
        <dbReference type="ARBA" id="ARBA00022960"/>
    </source>
</evidence>
<reference evidence="12 13" key="1">
    <citation type="submission" date="2020-08" db="EMBL/GenBank/DDBJ databases">
        <title>Genome public.</title>
        <authorList>
            <person name="Liu C."/>
            <person name="Sun Q."/>
        </authorList>
    </citation>
    <scope>NUCLEOTIDE SEQUENCE [LARGE SCALE GENOMIC DNA]</scope>
    <source>
        <strain evidence="12 13">NSJ-35</strain>
    </source>
</reference>
<dbReference type="InterPro" id="IPR018044">
    <property type="entry name" value="Peptidase_S11"/>
</dbReference>
<comment type="similarity">
    <text evidence="1 7">Belongs to the peptidase S11 family.</text>
</comment>
<evidence type="ECO:0000313" key="12">
    <source>
        <dbReference type="EMBL" id="MBC5647703.1"/>
    </source>
</evidence>
<keyword evidence="9" id="KW-0812">Transmembrane</keyword>
<dbReference type="PRINTS" id="PR00725">
    <property type="entry name" value="DADACBPTASE1"/>
</dbReference>
<protein>
    <submittedName>
        <fullName evidence="12">D-alanyl-D-alanine carboxypeptidase</fullName>
    </submittedName>
</protein>
<dbReference type="InterPro" id="IPR012338">
    <property type="entry name" value="Beta-lactam/transpept-like"/>
</dbReference>
<gene>
    <name evidence="12" type="ORF">H8S18_05095</name>
</gene>
<dbReference type="Proteomes" id="UP000606889">
    <property type="component" value="Unassembled WGS sequence"/>
</dbReference>
<keyword evidence="12" id="KW-0121">Carboxypeptidase</keyword>
<name>A0ABR7ED51_9FIRM</name>
<feature type="signal peptide" evidence="10">
    <location>
        <begin position="1"/>
        <end position="19"/>
    </location>
</feature>
<dbReference type="SUPFAM" id="SSF56601">
    <property type="entry name" value="beta-lactamase/transpeptidase-like"/>
    <property type="match status" value="1"/>
</dbReference>
<evidence type="ECO:0000259" key="11">
    <source>
        <dbReference type="Pfam" id="PF00768"/>
    </source>
</evidence>
<keyword evidence="9" id="KW-1133">Transmembrane helix</keyword>
<dbReference type="PANTHER" id="PTHR21581:SF33">
    <property type="entry name" value="D-ALANYL-D-ALANINE CARBOXYPEPTIDASE DACB"/>
    <property type="match status" value="1"/>
</dbReference>
<dbReference type="GO" id="GO:0004180">
    <property type="term" value="F:carboxypeptidase activity"/>
    <property type="evidence" value="ECO:0007669"/>
    <property type="project" value="UniProtKB-KW"/>
</dbReference>
<evidence type="ECO:0000256" key="1">
    <source>
        <dbReference type="ARBA" id="ARBA00007164"/>
    </source>
</evidence>
<keyword evidence="9" id="KW-0472">Membrane</keyword>
<keyword evidence="2 10" id="KW-0732">Signal</keyword>
<evidence type="ECO:0000256" key="7">
    <source>
        <dbReference type="RuleBase" id="RU004016"/>
    </source>
</evidence>
<feature type="domain" description="Peptidase S11 D-alanyl-D-alanine carboxypeptidase A N-terminal" evidence="11">
    <location>
        <begin position="64"/>
        <end position="329"/>
    </location>
</feature>
<keyword evidence="13" id="KW-1185">Reference proteome</keyword>
<evidence type="ECO:0000256" key="5">
    <source>
        <dbReference type="ARBA" id="ARBA00022984"/>
    </source>
</evidence>
<keyword evidence="4" id="KW-0133">Cell shape</keyword>
<evidence type="ECO:0000256" key="8">
    <source>
        <dbReference type="SAM" id="MobiDB-lite"/>
    </source>
</evidence>
<feature type="region of interest" description="Disordered" evidence="8">
    <location>
        <begin position="41"/>
        <end position="71"/>
    </location>
</feature>
<dbReference type="EMBL" id="JACOON010000002">
    <property type="protein sequence ID" value="MBC5647703.1"/>
    <property type="molecule type" value="Genomic_DNA"/>
</dbReference>
<dbReference type="Gene3D" id="3.40.710.10">
    <property type="entry name" value="DD-peptidase/beta-lactamase superfamily"/>
    <property type="match status" value="1"/>
</dbReference>
<dbReference type="RefSeq" id="WP_186857222.1">
    <property type="nucleotide sequence ID" value="NZ_JACOON010000002.1"/>
</dbReference>
<dbReference type="Pfam" id="PF00768">
    <property type="entry name" value="Peptidase_S11"/>
    <property type="match status" value="1"/>
</dbReference>
<evidence type="ECO:0000256" key="3">
    <source>
        <dbReference type="ARBA" id="ARBA00022801"/>
    </source>
</evidence>
<sequence length="563" mass="61141">MIWVIICCLLSAMPSVALAAPGGADSSASEPQNSVTVSGEIISGEEQAAATQSPDYYDSAPEMDQSQVTSESAMLIEADSGTVLFEKSSNERIYPASTTKLMTALLTAENCQLTDMVTLTNEMLAAIGQLSENSSLMHLDRLEEGTEISVKDLLYGLFLRSGNDAAQVLAIHIAGTEDEFVNRMNARARELGMADTHFVNSHGVYTPDEGENHYSTAADMAKLAIAAAEVPVLSEIMGTETYQYESVSGLEENETLGNDVIENSNYLVHTPADHPEYASYIDDRATGMKTGLLLNIQPPEAEDLITSYGCLVASASDGNMDLIALVFGDMSLADDENGVPAAYARWDIARQLFDYGFGNFAKVDIAQYVTAFSTHRQIGDETIEAAADLSGVQPNERLLLLTDAQGLETGTTVLEQQVTMNEPIDSSVHTGDEIGRVAYLLDGWELYSAPLIAAGMLQTVPAADPAEEVGDGETGGLFVFQLWYLWIIVPAGVFLTLLIIRIVNLGRRRRRRGLYAARRRTLADIRPGARKNIPPDIIPTVVPKNIRPVKPIKRKINHDNEKE</sequence>
<evidence type="ECO:0000256" key="10">
    <source>
        <dbReference type="SAM" id="SignalP"/>
    </source>
</evidence>
<comment type="caution">
    <text evidence="12">The sequence shown here is derived from an EMBL/GenBank/DDBJ whole genome shotgun (WGS) entry which is preliminary data.</text>
</comment>
<keyword evidence="5" id="KW-0573">Peptidoglycan synthesis</keyword>
<accession>A0ABR7ED51</accession>
<feature type="transmembrane region" description="Helical" evidence="9">
    <location>
        <begin position="483"/>
        <end position="503"/>
    </location>
</feature>
<keyword evidence="3" id="KW-0378">Hydrolase</keyword>
<keyword evidence="12" id="KW-0645">Protease</keyword>
<keyword evidence="6" id="KW-0961">Cell wall biogenesis/degradation</keyword>
<feature type="chain" id="PRO_5046583288" evidence="10">
    <location>
        <begin position="20"/>
        <end position="563"/>
    </location>
</feature>
<evidence type="ECO:0000256" key="6">
    <source>
        <dbReference type="ARBA" id="ARBA00023316"/>
    </source>
</evidence>
<organism evidence="12 13">
    <name type="scientific">Christensenella tenuis</name>
    <dbReference type="NCBI Taxonomy" id="2763033"/>
    <lineage>
        <taxon>Bacteria</taxon>
        <taxon>Bacillati</taxon>
        <taxon>Bacillota</taxon>
        <taxon>Clostridia</taxon>
        <taxon>Christensenellales</taxon>
        <taxon>Christensenellaceae</taxon>
        <taxon>Christensenella</taxon>
    </lineage>
</organism>
<evidence type="ECO:0000313" key="13">
    <source>
        <dbReference type="Proteomes" id="UP000606889"/>
    </source>
</evidence>
<dbReference type="PANTHER" id="PTHR21581">
    <property type="entry name" value="D-ALANYL-D-ALANINE CARBOXYPEPTIDASE"/>
    <property type="match status" value="1"/>
</dbReference>
<proteinExistence type="inferred from homology"/>